<name>A0A2V4L9E8_AQUAC</name>
<accession>A0A2V4L9E8</accession>
<evidence type="ECO:0000313" key="3">
    <source>
        <dbReference type="EMBL" id="PYC29599.1"/>
    </source>
</evidence>
<feature type="transmembrane region" description="Helical" evidence="2">
    <location>
        <begin position="12"/>
        <end position="37"/>
    </location>
</feature>
<keyword evidence="2" id="KW-0812">Transmembrane</keyword>
<evidence type="ECO:0000256" key="1">
    <source>
        <dbReference type="SAM" id="Coils"/>
    </source>
</evidence>
<evidence type="ECO:0000256" key="2">
    <source>
        <dbReference type="SAM" id="Phobius"/>
    </source>
</evidence>
<dbReference type="AlphaFoldDB" id="A0A2V4L9E8"/>
<keyword evidence="2" id="KW-1133">Transmembrane helix</keyword>
<comment type="caution">
    <text evidence="3">The sequence shown here is derived from an EMBL/GenBank/DDBJ whole genome shotgun (WGS) entry which is preliminary data.</text>
</comment>
<dbReference type="Proteomes" id="UP000248146">
    <property type="component" value="Unassembled WGS sequence"/>
</dbReference>
<dbReference type="EMBL" id="QJRX01000001">
    <property type="protein sequence ID" value="PYC29599.1"/>
    <property type="molecule type" value="Genomic_DNA"/>
</dbReference>
<reference evidence="3 4" key="1">
    <citation type="submission" date="2018-06" db="EMBL/GenBank/DDBJ databases">
        <title>Pseudomonas diversity within urban Lake Michigan freshwaters.</title>
        <authorList>
            <person name="Batrich M."/>
            <person name="Hatzopoulos T."/>
            <person name="Putonti C."/>
        </authorList>
    </citation>
    <scope>NUCLEOTIDE SEQUENCE [LARGE SCALE GENOMIC DNA]</scope>
    <source>
        <strain evidence="3 4">MB-090714</strain>
    </source>
</reference>
<dbReference type="OrthoDB" id="5366203at2"/>
<feature type="coiled-coil region" evidence="1">
    <location>
        <begin position="490"/>
        <end position="517"/>
    </location>
</feature>
<feature type="transmembrane region" description="Helical" evidence="2">
    <location>
        <begin position="118"/>
        <end position="141"/>
    </location>
</feature>
<feature type="transmembrane region" description="Helical" evidence="2">
    <location>
        <begin position="153"/>
        <end position="170"/>
    </location>
</feature>
<feature type="transmembrane region" description="Helical" evidence="2">
    <location>
        <begin position="240"/>
        <end position="260"/>
    </location>
</feature>
<protein>
    <submittedName>
        <fullName evidence="3">Uncharacterized protein</fullName>
    </submittedName>
</protein>
<keyword evidence="1" id="KW-0175">Coiled coil</keyword>
<organism evidence="3 4">
    <name type="scientific">Aquipseudomonas alcaligenes</name>
    <name type="common">Pseudomonas alcaligenes</name>
    <dbReference type="NCBI Taxonomy" id="43263"/>
    <lineage>
        <taxon>Bacteria</taxon>
        <taxon>Pseudomonadati</taxon>
        <taxon>Pseudomonadota</taxon>
        <taxon>Gammaproteobacteria</taxon>
        <taxon>Pseudomonadales</taxon>
        <taxon>Pseudomonadaceae</taxon>
        <taxon>Aquipseudomonas</taxon>
    </lineage>
</organism>
<gene>
    <name evidence="3" type="ORF">DMO17_02570</name>
</gene>
<keyword evidence="2" id="KW-0472">Membrane</keyword>
<evidence type="ECO:0000313" key="4">
    <source>
        <dbReference type="Proteomes" id="UP000248146"/>
    </source>
</evidence>
<feature type="transmembrane region" description="Helical" evidence="2">
    <location>
        <begin position="322"/>
        <end position="343"/>
    </location>
</feature>
<proteinExistence type="predicted"/>
<sequence length="529" mass="58210">MEDLSLAALKSLILANQLLTAGIISLLVSALVVWRYWEQVSYFLIRVWHSFPLIGTVARLSRKPASVDSDGWINHEVTLANVYYREFKKYMRGPEAYNASLDYLAKAGEAGRSPRPAWVLFLVMLLVLVEAMGFAYVLAGWMNLDASTNDRHLLTAGTAILLAVASAIFAEAAGHTVHHNSLIARARHWWQGEEPSKRSRTLKAAKAINLEESFSDSDKPDYEQLLARVKDVNSNVSRKYLWLVICGAFVACMAVGAFMVRSATLDSIETEMINSMKAEASLQSDSSIGSPFDLPEESQAINDEAENATIEDKMEAIRQASLTTYVMLSLIYIAIQGISIWLASKYYFAGTHSFTAWRLTHEYATAEEMMDAMDQHRTAIASHADDKLRRLQTLLSSRDQTNSGVLSALEGENSAHRNFLAYIEYKAGKVTQRAPVVSSQIAPQTPAAEVVPAPQVEVVNAPTVAVVPAPLEAIKASDFHDVTGLPEESLAAASRALNMSEAQLRDIREQQQALKALGLFPSSKEEALS</sequence>
<dbReference type="RefSeq" id="WP_110680740.1">
    <property type="nucleotide sequence ID" value="NZ_QJRX01000001.1"/>
</dbReference>